<evidence type="ECO:0000313" key="1">
    <source>
        <dbReference type="Proteomes" id="UP000887579"/>
    </source>
</evidence>
<name>A0AC34GH17_9BILA</name>
<reference evidence="2" key="1">
    <citation type="submission" date="2022-11" db="UniProtKB">
        <authorList>
            <consortium name="WormBaseParasite"/>
        </authorList>
    </citation>
    <scope>IDENTIFICATION</scope>
</reference>
<organism evidence="1 2">
    <name type="scientific">Panagrolaimus sp. ES5</name>
    <dbReference type="NCBI Taxonomy" id="591445"/>
    <lineage>
        <taxon>Eukaryota</taxon>
        <taxon>Metazoa</taxon>
        <taxon>Ecdysozoa</taxon>
        <taxon>Nematoda</taxon>
        <taxon>Chromadorea</taxon>
        <taxon>Rhabditida</taxon>
        <taxon>Tylenchina</taxon>
        <taxon>Panagrolaimomorpha</taxon>
        <taxon>Panagrolaimoidea</taxon>
        <taxon>Panagrolaimidae</taxon>
        <taxon>Panagrolaimus</taxon>
    </lineage>
</organism>
<accession>A0AC34GH17</accession>
<dbReference type="Proteomes" id="UP000887579">
    <property type="component" value="Unplaced"/>
</dbReference>
<evidence type="ECO:0000313" key="2">
    <source>
        <dbReference type="WBParaSite" id="ES5_v2.g28891.t1"/>
    </source>
</evidence>
<sequence>MSKLREDRENMIKAKNALEISDATKLNIHMDKLNVAMEELNDLKGVWGALLPVYNQVDELKEKTWLSIQPRKIRQTLDELLTTLKQLPAQYRSYDSYEYARKMLQNYSKMNLLVVELKSEALKERHWKQIMKELHVNWNLSDLQLGQVWDADLLRHENGIKQVLLVAQGELALEEFLKQVREYWQNFEVELVNYQNKTRLIRGWDDLFNKLKEHMNSLAAMKLSPYYKQFEEDAITWEDRLNKINALFDVWIDVQRRWVYLEGLFSGSADIATLLPTES</sequence>
<protein>
    <submittedName>
        <fullName evidence="2">Dynein heavy chain linker domain-containing protein</fullName>
    </submittedName>
</protein>
<dbReference type="WBParaSite" id="ES5_v2.g28891.t1">
    <property type="protein sequence ID" value="ES5_v2.g28891.t1"/>
    <property type="gene ID" value="ES5_v2.g28891"/>
</dbReference>
<proteinExistence type="predicted"/>